<dbReference type="InterPro" id="IPR016193">
    <property type="entry name" value="Cytidine_deaminase-like"/>
</dbReference>
<sequence length="280" mass="31116">MRELDVLSPESLNVSEKARLMLLVCDERNISCVNLREFKEMITEVGIDAILVMPDYQYQKGTRGWAKAQILASVTERLKGVMPLDYESANQEVGNNWALVKIEGQVRWSKPERAIAEEIDTGVPINESTDPFDVEMIAKARRAAESSNCWLDPAGCVFVRGDGVLLESASTSFNNSNCREIPLDFRELHLNPGERMLFCDSLHAERVGISHASKDGISLEGSTIYATKFPCRPCAMEIIGAGIKTVIFERDSYGLSEAVPLLVENGVELKRVSSTKQRES</sequence>
<dbReference type="InterPro" id="IPR002125">
    <property type="entry name" value="CMP_dCMP_dom"/>
</dbReference>
<dbReference type="PROSITE" id="PS00903">
    <property type="entry name" value="CYT_DCMP_DEAMINASES_1"/>
    <property type="match status" value="1"/>
</dbReference>
<dbReference type="SUPFAM" id="SSF53927">
    <property type="entry name" value="Cytidine deaminase-like"/>
    <property type="match status" value="1"/>
</dbReference>
<keyword evidence="3" id="KW-0378">Hydrolase</keyword>
<name>A0A0G0ME78_9BACT</name>
<dbReference type="Proteomes" id="UP000034325">
    <property type="component" value="Unassembled WGS sequence"/>
</dbReference>
<comment type="caution">
    <text evidence="6">The sequence shown here is derived from an EMBL/GenBank/DDBJ whole genome shotgun (WGS) entry which is preliminary data.</text>
</comment>
<accession>A0A0G0ME78</accession>
<keyword evidence="2" id="KW-0479">Metal-binding</keyword>
<organism evidence="6 7">
    <name type="scientific">Candidatus Woesebacteria bacterium GW2011_GWA1_39_12</name>
    <dbReference type="NCBI Taxonomy" id="1618549"/>
    <lineage>
        <taxon>Bacteria</taxon>
        <taxon>Candidatus Woeseibacteriota</taxon>
    </lineage>
</organism>
<dbReference type="Pfam" id="PF00383">
    <property type="entry name" value="dCMP_cyt_deam_1"/>
    <property type="match status" value="1"/>
</dbReference>
<dbReference type="GO" id="GO:0004132">
    <property type="term" value="F:dCMP deaminase activity"/>
    <property type="evidence" value="ECO:0007669"/>
    <property type="project" value="TreeGrafter"/>
</dbReference>
<dbReference type="PROSITE" id="PS51747">
    <property type="entry name" value="CYT_DCMP_DEAMINASES_2"/>
    <property type="match status" value="1"/>
</dbReference>
<dbReference type="GO" id="GO:0008270">
    <property type="term" value="F:zinc ion binding"/>
    <property type="evidence" value="ECO:0007669"/>
    <property type="project" value="InterPro"/>
</dbReference>
<dbReference type="Gene3D" id="3.40.140.10">
    <property type="entry name" value="Cytidine Deaminase, domain 2"/>
    <property type="match status" value="1"/>
</dbReference>
<comment type="similarity">
    <text evidence="1">Belongs to the cytidine and deoxycytidylate deaminase family.</text>
</comment>
<keyword evidence="4" id="KW-0862">Zinc</keyword>
<evidence type="ECO:0000256" key="4">
    <source>
        <dbReference type="ARBA" id="ARBA00022833"/>
    </source>
</evidence>
<evidence type="ECO:0000256" key="1">
    <source>
        <dbReference type="ARBA" id="ARBA00006576"/>
    </source>
</evidence>
<evidence type="ECO:0000256" key="2">
    <source>
        <dbReference type="ARBA" id="ARBA00022723"/>
    </source>
</evidence>
<dbReference type="AlphaFoldDB" id="A0A0G0ME78"/>
<dbReference type="EMBL" id="LBWA01000002">
    <property type="protein sequence ID" value="KKQ98605.1"/>
    <property type="molecule type" value="Genomic_DNA"/>
</dbReference>
<proteinExistence type="inferred from homology"/>
<evidence type="ECO:0000313" key="7">
    <source>
        <dbReference type="Proteomes" id="UP000034325"/>
    </source>
</evidence>
<evidence type="ECO:0000259" key="5">
    <source>
        <dbReference type="PROSITE" id="PS51747"/>
    </source>
</evidence>
<reference evidence="6 7" key="1">
    <citation type="journal article" date="2015" name="Nature">
        <title>rRNA introns, odd ribosomes, and small enigmatic genomes across a large radiation of phyla.</title>
        <authorList>
            <person name="Brown C.T."/>
            <person name="Hug L.A."/>
            <person name="Thomas B.C."/>
            <person name="Sharon I."/>
            <person name="Castelle C.J."/>
            <person name="Singh A."/>
            <person name="Wilkins M.J."/>
            <person name="Williams K.H."/>
            <person name="Banfield J.F."/>
        </authorList>
    </citation>
    <scope>NUCLEOTIDE SEQUENCE [LARGE SCALE GENOMIC DNA]</scope>
</reference>
<evidence type="ECO:0000313" key="6">
    <source>
        <dbReference type="EMBL" id="KKQ98605.1"/>
    </source>
</evidence>
<gene>
    <name evidence="6" type="ORF">UT23_C0002G0105</name>
</gene>
<dbReference type="PANTHER" id="PTHR11086:SF18">
    <property type="entry name" value="DEOXYCYTIDYLATE DEAMINASE"/>
    <property type="match status" value="1"/>
</dbReference>
<dbReference type="PANTHER" id="PTHR11086">
    <property type="entry name" value="DEOXYCYTIDYLATE DEAMINASE-RELATED"/>
    <property type="match status" value="1"/>
</dbReference>
<dbReference type="InterPro" id="IPR015517">
    <property type="entry name" value="dCMP_deaminase-rel"/>
</dbReference>
<evidence type="ECO:0000256" key="3">
    <source>
        <dbReference type="ARBA" id="ARBA00022801"/>
    </source>
</evidence>
<protein>
    <recommendedName>
        <fullName evidence="5">CMP/dCMP-type deaminase domain-containing protein</fullName>
    </recommendedName>
</protein>
<feature type="domain" description="CMP/dCMP-type deaminase" evidence="5">
    <location>
        <begin position="131"/>
        <end position="269"/>
    </location>
</feature>
<dbReference type="GO" id="GO:0005737">
    <property type="term" value="C:cytoplasm"/>
    <property type="evidence" value="ECO:0007669"/>
    <property type="project" value="TreeGrafter"/>
</dbReference>
<dbReference type="InterPro" id="IPR016192">
    <property type="entry name" value="APOBEC/CMP_deaminase_Zn-bd"/>
</dbReference>